<dbReference type="InterPro" id="IPR023494">
    <property type="entry name" value="Cyt_c_bgen_Ccs1/CcsB/ResB"/>
</dbReference>
<name>A0A918XE03_9ACTN</name>
<feature type="transmembrane region" description="Helical" evidence="7">
    <location>
        <begin position="185"/>
        <end position="206"/>
    </location>
</feature>
<feature type="transmembrane region" description="Helical" evidence="7">
    <location>
        <begin position="450"/>
        <end position="468"/>
    </location>
</feature>
<evidence type="ECO:0000256" key="7">
    <source>
        <dbReference type="SAM" id="Phobius"/>
    </source>
</evidence>
<sequence length="537" mass="58942">MTTTTSEASTDSGGPPEKKPKGLGPIGWLRWAWRILTSMRTALILLFLLAVGAIPGSILPQNGVSVDEVDQYFRENPDLAPVLDTLYLFDVFSSPWYAAIYLLLFVSLTGCVIPRAMTHAKALRGRPVRTPKNLQRMPYAATFSTDAAPETALKQAEKLLKGYRIERYGDSVSSETGYLREAGNVLFHVALIALLLALAAGSFFGYRGNMLMVEGEGFANTLPSYDAIYPGHWTDTDRMEPFTLQLDDFEAVFLEEGKLRGQADSYSADMTYRESPGAEEQTHELEVNHPLNVDGVQVYLLGHGYAPEFEVRNAEGEVVFDQAVPFLYRDTMSFTSDGVVKVPDTGGEELGFTGVFLPTATENEQGELVSSFPGPENPVVTMEAYQGDLGMHEPQSVYQLRTQDLEQIGESTVMEMGDTWELPDDAGSITFSGYKEFISLQSNRDGSRPFALGAAATAVGGLLLTLFVRPRRVWVRATEREDGRTEVVLAGLGKTEVAANNQEFHELTTTLAGRLRSTRTGEGPNPSDPPESTNTRE</sequence>
<keyword evidence="4 7" id="KW-1133">Transmembrane helix</keyword>
<dbReference type="GO" id="GO:0016020">
    <property type="term" value="C:membrane"/>
    <property type="evidence" value="ECO:0007669"/>
    <property type="project" value="UniProtKB-SubCell"/>
</dbReference>
<dbReference type="RefSeq" id="WP_193518079.1">
    <property type="nucleotide sequence ID" value="NZ_BMXL01000013.1"/>
</dbReference>
<evidence type="ECO:0000313" key="9">
    <source>
        <dbReference type="EMBL" id="GHD27862.1"/>
    </source>
</evidence>
<dbReference type="Proteomes" id="UP000654947">
    <property type="component" value="Unassembled WGS sequence"/>
</dbReference>
<evidence type="ECO:0000256" key="5">
    <source>
        <dbReference type="ARBA" id="ARBA00023136"/>
    </source>
</evidence>
<evidence type="ECO:0000256" key="6">
    <source>
        <dbReference type="SAM" id="MobiDB-lite"/>
    </source>
</evidence>
<evidence type="ECO:0000256" key="3">
    <source>
        <dbReference type="ARBA" id="ARBA00022748"/>
    </source>
</evidence>
<evidence type="ECO:0000313" key="10">
    <source>
        <dbReference type="Proteomes" id="UP000654947"/>
    </source>
</evidence>
<evidence type="ECO:0000256" key="2">
    <source>
        <dbReference type="ARBA" id="ARBA00022692"/>
    </source>
</evidence>
<comment type="subcellular location">
    <subcellularLocation>
        <location evidence="1">Membrane</location>
        <topology evidence="1">Multi-pass membrane protein</topology>
    </subcellularLocation>
</comment>
<keyword evidence="5 7" id="KW-0472">Membrane</keyword>
<dbReference type="Pfam" id="PF05140">
    <property type="entry name" value="ResB"/>
    <property type="match status" value="1"/>
</dbReference>
<evidence type="ECO:0000259" key="8">
    <source>
        <dbReference type="Pfam" id="PF05140"/>
    </source>
</evidence>
<organism evidence="9 10">
    <name type="scientific">Nocardiopsis kunsanensis</name>
    <dbReference type="NCBI Taxonomy" id="141693"/>
    <lineage>
        <taxon>Bacteria</taxon>
        <taxon>Bacillati</taxon>
        <taxon>Actinomycetota</taxon>
        <taxon>Actinomycetes</taxon>
        <taxon>Streptosporangiales</taxon>
        <taxon>Nocardiopsidaceae</taxon>
        <taxon>Nocardiopsis</taxon>
    </lineage>
</organism>
<keyword evidence="3" id="KW-0201">Cytochrome c-type biogenesis</keyword>
<dbReference type="InterPro" id="IPR007816">
    <property type="entry name" value="ResB-like_domain"/>
</dbReference>
<feature type="transmembrane region" description="Helical" evidence="7">
    <location>
        <begin position="96"/>
        <end position="117"/>
    </location>
</feature>
<evidence type="ECO:0000256" key="1">
    <source>
        <dbReference type="ARBA" id="ARBA00004141"/>
    </source>
</evidence>
<reference evidence="9 10" key="1">
    <citation type="journal article" date="2014" name="Int. J. Syst. Evol. Microbiol.">
        <title>Complete genome sequence of Corynebacterium casei LMG S-19264T (=DSM 44701T), isolated from a smear-ripened cheese.</title>
        <authorList>
            <consortium name="US DOE Joint Genome Institute (JGI-PGF)"/>
            <person name="Walter F."/>
            <person name="Albersmeier A."/>
            <person name="Kalinowski J."/>
            <person name="Ruckert C."/>
        </authorList>
    </citation>
    <scope>NUCLEOTIDE SEQUENCE [LARGE SCALE GENOMIC DNA]</scope>
    <source>
        <strain evidence="9 10">KCTC 19473</strain>
    </source>
</reference>
<dbReference type="EMBL" id="BMXL01000013">
    <property type="protein sequence ID" value="GHD27862.1"/>
    <property type="molecule type" value="Genomic_DNA"/>
</dbReference>
<feature type="transmembrane region" description="Helical" evidence="7">
    <location>
        <begin position="42"/>
        <end position="59"/>
    </location>
</feature>
<feature type="region of interest" description="Disordered" evidence="6">
    <location>
        <begin position="513"/>
        <end position="537"/>
    </location>
</feature>
<keyword evidence="2 7" id="KW-0812">Transmembrane</keyword>
<feature type="compositionally biased region" description="Polar residues" evidence="6">
    <location>
        <begin position="1"/>
        <end position="12"/>
    </location>
</feature>
<protein>
    <submittedName>
        <fullName evidence="9">Cytochrome c biosynthesis protein</fullName>
    </submittedName>
</protein>
<dbReference type="PANTHER" id="PTHR31566:SF0">
    <property type="entry name" value="CYTOCHROME C BIOGENESIS PROTEIN CCS1, CHLOROPLASTIC"/>
    <property type="match status" value="1"/>
</dbReference>
<feature type="domain" description="ResB-like" evidence="8">
    <location>
        <begin position="39"/>
        <end position="504"/>
    </location>
</feature>
<dbReference type="AlphaFoldDB" id="A0A918XE03"/>
<proteinExistence type="predicted"/>
<feature type="region of interest" description="Disordered" evidence="6">
    <location>
        <begin position="1"/>
        <end position="21"/>
    </location>
</feature>
<evidence type="ECO:0000256" key="4">
    <source>
        <dbReference type="ARBA" id="ARBA00022989"/>
    </source>
</evidence>
<comment type="caution">
    <text evidence="9">The sequence shown here is derived from an EMBL/GenBank/DDBJ whole genome shotgun (WGS) entry which is preliminary data.</text>
</comment>
<gene>
    <name evidence="9" type="ORF">GCM10007147_27290</name>
</gene>
<dbReference type="PANTHER" id="PTHR31566">
    <property type="entry name" value="CYTOCHROME C BIOGENESIS PROTEIN CCS1, CHLOROPLASTIC"/>
    <property type="match status" value="1"/>
</dbReference>
<accession>A0A918XE03</accession>
<dbReference type="GO" id="GO:0017004">
    <property type="term" value="P:cytochrome complex assembly"/>
    <property type="evidence" value="ECO:0007669"/>
    <property type="project" value="UniProtKB-KW"/>
</dbReference>
<keyword evidence="10" id="KW-1185">Reference proteome</keyword>